<dbReference type="InterPro" id="IPR036236">
    <property type="entry name" value="Znf_C2H2_sf"/>
</dbReference>
<dbReference type="Proteomes" id="UP000626109">
    <property type="component" value="Unassembled WGS sequence"/>
</dbReference>
<dbReference type="EMBL" id="CAJNNW010027267">
    <property type="protein sequence ID" value="CAE8690485.1"/>
    <property type="molecule type" value="Genomic_DNA"/>
</dbReference>
<reference evidence="4" key="1">
    <citation type="submission" date="2021-02" db="EMBL/GenBank/DDBJ databases">
        <authorList>
            <person name="Dougan E. K."/>
            <person name="Rhodes N."/>
            <person name="Thang M."/>
            <person name="Chan C."/>
        </authorList>
    </citation>
    <scope>NUCLEOTIDE SEQUENCE</scope>
</reference>
<evidence type="ECO:0000259" key="3">
    <source>
        <dbReference type="PROSITE" id="PS50002"/>
    </source>
</evidence>
<sequence>MSDGLLRAHSCILMAGSDAIRGMLRNGIAATSSQKRLSWKEHPLSVGRFFLRLLYSGTVDESEWGECDQEARSCREVPLTIEVKSPNGQKFCTGLYELVEGSRPNGKPLWKKSGQPERWLYCYRGVWNVCGKDICDENFETDAGYIFSAHKDDVASPDLVSCWRRFDDHSLDTHMVDNEIFVGETEPQVPLRLLLGSLVIAKVYFFPCLVSVLVQTMKSRLSCQTFDMICGTAVKADVTSLRFHCVQYAKENEKTLSPLYNSSRFAPEVLTYYVEYFEPVHRFQPSVGHSGASSKTAQTLTCRNLKTDATTYITGHIQRYLALCKMKQEASNVQSPAGRPRLSSEEESIAHQLAMKTLLKEIERLPGYVNMQNDDMCCYLCDSKASSLEGMLKHLEGKVHKKMCRRFGEPELFLATCVLSNERTSLLNAGSLCPIERKEVDYWLGLGPLAKQQLPQEELQKQSELQWPEDDIEEPLPTETAPDEVTAQAWGGWSGRAKLTSKAPFQPPEEVKVLAANCRVDVPDDAEEPSSFLCLELGEQVRVLEENDEWVFGQSGGRRGFVLRAALCEVSTSSSSKLPPWKRKKLGTASAAAATIPDAHQVSAPCKSVDTTTERRVIALASVRKPPPEYTPQNFLAFGAGDELIVRHEEPDWVWARLLGGAGESKEGWAPSSALALGAFRACCCLQAGHGSE</sequence>
<accession>A0A813K1Z6</accession>
<comment type="caution">
    <text evidence="4">The sequence shown here is derived from an EMBL/GenBank/DDBJ whole genome shotgun (WGS) entry which is preliminary data.</text>
</comment>
<dbReference type="PROSITE" id="PS50002">
    <property type="entry name" value="SH3"/>
    <property type="match status" value="1"/>
</dbReference>
<dbReference type="InterPro" id="IPR001452">
    <property type="entry name" value="SH3_domain"/>
</dbReference>
<dbReference type="InterPro" id="IPR036028">
    <property type="entry name" value="SH3-like_dom_sf"/>
</dbReference>
<dbReference type="SMART" id="SM00326">
    <property type="entry name" value="SH3"/>
    <property type="match status" value="2"/>
</dbReference>
<feature type="domain" description="SH3" evidence="3">
    <location>
        <begin position="506"/>
        <end position="572"/>
    </location>
</feature>
<keyword evidence="1 2" id="KW-0728">SH3 domain</keyword>
<proteinExistence type="predicted"/>
<dbReference type="Gene3D" id="3.30.710.10">
    <property type="entry name" value="Potassium Channel Kv1.1, Chain A"/>
    <property type="match status" value="1"/>
</dbReference>
<dbReference type="SUPFAM" id="SSF50044">
    <property type="entry name" value="SH3-domain"/>
    <property type="match status" value="1"/>
</dbReference>
<dbReference type="InterPro" id="IPR011333">
    <property type="entry name" value="SKP1/BTB/POZ_sf"/>
</dbReference>
<evidence type="ECO:0000313" key="5">
    <source>
        <dbReference type="Proteomes" id="UP000626109"/>
    </source>
</evidence>
<organism evidence="4 5">
    <name type="scientific">Polarella glacialis</name>
    <name type="common">Dinoflagellate</name>
    <dbReference type="NCBI Taxonomy" id="89957"/>
    <lineage>
        <taxon>Eukaryota</taxon>
        <taxon>Sar</taxon>
        <taxon>Alveolata</taxon>
        <taxon>Dinophyceae</taxon>
        <taxon>Suessiales</taxon>
        <taxon>Suessiaceae</taxon>
        <taxon>Polarella</taxon>
    </lineage>
</organism>
<evidence type="ECO:0000313" key="4">
    <source>
        <dbReference type="EMBL" id="CAE8690485.1"/>
    </source>
</evidence>
<name>A0A813K1Z6_POLGL</name>
<evidence type="ECO:0000256" key="1">
    <source>
        <dbReference type="ARBA" id="ARBA00022443"/>
    </source>
</evidence>
<evidence type="ECO:0000256" key="2">
    <source>
        <dbReference type="PROSITE-ProRule" id="PRU00192"/>
    </source>
</evidence>
<dbReference type="AlphaFoldDB" id="A0A813K1Z6"/>
<protein>
    <recommendedName>
        <fullName evidence="3">SH3 domain-containing protein</fullName>
    </recommendedName>
</protein>
<dbReference type="Pfam" id="PF07653">
    <property type="entry name" value="SH3_2"/>
    <property type="match status" value="1"/>
</dbReference>
<gene>
    <name evidence="4" type="ORF">PGLA2088_LOCUS26974</name>
</gene>
<dbReference type="SUPFAM" id="SSF57667">
    <property type="entry name" value="beta-beta-alpha zinc fingers"/>
    <property type="match status" value="1"/>
</dbReference>